<dbReference type="GO" id="GO:0003735">
    <property type="term" value="F:structural constituent of ribosome"/>
    <property type="evidence" value="ECO:0007669"/>
    <property type="project" value="InterPro"/>
</dbReference>
<dbReference type="STRING" id="1206466.K0KMB1"/>
<evidence type="ECO:0000256" key="1">
    <source>
        <dbReference type="ARBA" id="ARBA00009451"/>
    </source>
</evidence>
<dbReference type="HOGENOM" id="CLU_081667_0_0_1"/>
<evidence type="ECO:0000256" key="4">
    <source>
        <dbReference type="RuleBase" id="RU004005"/>
    </source>
</evidence>
<accession>K0KMB1</accession>
<proteinExistence type="inferred from homology"/>
<dbReference type="PANTHER" id="PTHR13501:SF8">
    <property type="entry name" value="LARGE RIBOSOMAL SUBUNIT PROTEIN UL22M"/>
    <property type="match status" value="1"/>
</dbReference>
<dbReference type="Pfam" id="PF00237">
    <property type="entry name" value="Ribosomal_L22"/>
    <property type="match status" value="1"/>
</dbReference>
<comment type="caution">
    <text evidence="5">The sequence shown here is derived from an EMBL/GenBank/DDBJ whole genome shotgun (WGS) entry which is preliminary data.</text>
</comment>
<dbReference type="InterPro" id="IPR036394">
    <property type="entry name" value="Ribosomal_uL22_sf"/>
</dbReference>
<dbReference type="GO" id="GO:0005762">
    <property type="term" value="C:mitochondrial large ribosomal subunit"/>
    <property type="evidence" value="ECO:0007669"/>
    <property type="project" value="TreeGrafter"/>
</dbReference>
<evidence type="ECO:0000313" key="5">
    <source>
        <dbReference type="EMBL" id="CCH43327.1"/>
    </source>
</evidence>
<dbReference type="eggNOG" id="KOG1711">
    <property type="taxonomic scope" value="Eukaryota"/>
</dbReference>
<evidence type="ECO:0000256" key="2">
    <source>
        <dbReference type="ARBA" id="ARBA00022980"/>
    </source>
</evidence>
<dbReference type="PANTHER" id="PTHR13501">
    <property type="entry name" value="CHLOROPLAST 50S RIBOSOMAL PROTEIN L22-RELATED"/>
    <property type="match status" value="1"/>
</dbReference>
<protein>
    <submittedName>
        <fullName evidence="5">54S ribosomal protein L22, mitochondrial</fullName>
    </submittedName>
</protein>
<comment type="similarity">
    <text evidence="1 4">Belongs to the universal ribosomal protein uL22 family.</text>
</comment>
<keyword evidence="3 4" id="KW-0687">Ribonucleoprotein</keyword>
<reference evidence="5 6" key="1">
    <citation type="journal article" date="2012" name="Eukaryot. Cell">
        <title>Draft genome sequence of Wickerhamomyces ciferrii NRRL Y-1031 F-60-10.</title>
        <authorList>
            <person name="Schneider J."/>
            <person name="Andrea H."/>
            <person name="Blom J."/>
            <person name="Jaenicke S."/>
            <person name="Ruckert C."/>
            <person name="Schorsch C."/>
            <person name="Szczepanowski R."/>
            <person name="Farwick M."/>
            <person name="Goesmann A."/>
            <person name="Puhler A."/>
            <person name="Schaffer S."/>
            <person name="Tauch A."/>
            <person name="Kohler T."/>
            <person name="Brinkrolf K."/>
        </authorList>
    </citation>
    <scope>NUCLEOTIDE SEQUENCE [LARGE SCALE GENOMIC DNA]</scope>
    <source>
        <strain evidence="6">ATCC 14091 / BCRC 22168 / CBS 111 / JCM 3599 / NBRC 0793 / NRRL Y-1031 F-60-10</strain>
    </source>
</reference>
<dbReference type="InterPro" id="IPR001063">
    <property type="entry name" value="Ribosomal_uL22"/>
</dbReference>
<keyword evidence="2 4" id="KW-0689">Ribosomal protein</keyword>
<dbReference type="FunCoup" id="K0KMB1">
    <property type="interactions" value="315"/>
</dbReference>
<name>K0KMB1_WICCF</name>
<dbReference type="Gene3D" id="3.90.470.10">
    <property type="entry name" value="Ribosomal protein L22/L17"/>
    <property type="match status" value="1"/>
</dbReference>
<organism evidence="5 6">
    <name type="scientific">Wickerhamomyces ciferrii (strain ATCC 14091 / BCRC 22168 / CBS 111 / JCM 3599 / NBRC 0793 / NRRL Y-1031 F-60-10)</name>
    <name type="common">Yeast</name>
    <name type="synonym">Pichia ciferrii</name>
    <dbReference type="NCBI Taxonomy" id="1206466"/>
    <lineage>
        <taxon>Eukaryota</taxon>
        <taxon>Fungi</taxon>
        <taxon>Dikarya</taxon>
        <taxon>Ascomycota</taxon>
        <taxon>Saccharomycotina</taxon>
        <taxon>Saccharomycetes</taxon>
        <taxon>Phaffomycetales</taxon>
        <taxon>Wickerhamomycetaceae</taxon>
        <taxon>Wickerhamomyces</taxon>
    </lineage>
</organism>
<evidence type="ECO:0000313" key="6">
    <source>
        <dbReference type="Proteomes" id="UP000009328"/>
    </source>
</evidence>
<dbReference type="GO" id="GO:0006412">
    <property type="term" value="P:translation"/>
    <property type="evidence" value="ECO:0007669"/>
    <property type="project" value="InterPro"/>
</dbReference>
<sequence>MSLGRIRAHLGLGTNAATTFKRSFHLSSIKYNQQQSNLFGEITTQTEPVNKKHSLADSLDSQSDKKINKDKITLKNDTELQKFIGHEPTPAAKKYLSPLKQSIYEANVAKNGFFKNKDEIRLPNGEVYRLQLTQREIEALEPSMYLKSFRIKSSIKKATVVTKLLNKLNLKVAITQAHFNQKRIAREIGDLLSKGLKESKELNFNPDELFLDQIWAGKDGHLMKRLDPKGRGRTGVIEHGHIHIKAILKGEQTKKRIAWEKEQKQLRKKPYQQLPSESLRWRPDGFYRW</sequence>
<dbReference type="InParanoid" id="K0KMB1"/>
<evidence type="ECO:0000256" key="3">
    <source>
        <dbReference type="ARBA" id="ARBA00023274"/>
    </source>
</evidence>
<dbReference type="InterPro" id="IPR047867">
    <property type="entry name" value="Ribosomal_uL22_bac/org-type"/>
</dbReference>
<dbReference type="EMBL" id="CAIF01000076">
    <property type="protein sequence ID" value="CCH43327.1"/>
    <property type="molecule type" value="Genomic_DNA"/>
</dbReference>
<gene>
    <name evidence="5" type="ORF">BN7_2875</name>
</gene>
<keyword evidence="6" id="KW-1185">Reference proteome</keyword>
<dbReference type="SUPFAM" id="SSF54843">
    <property type="entry name" value="Ribosomal protein L22"/>
    <property type="match status" value="1"/>
</dbReference>
<dbReference type="Proteomes" id="UP000009328">
    <property type="component" value="Unassembled WGS sequence"/>
</dbReference>
<dbReference type="AlphaFoldDB" id="K0KMB1"/>